<evidence type="ECO:0008006" key="5">
    <source>
        <dbReference type="Google" id="ProtNLM"/>
    </source>
</evidence>
<gene>
    <name evidence="3" type="ORF">B0J15DRAFT_556823</name>
</gene>
<accession>A0A9P9L6M2</accession>
<dbReference type="OrthoDB" id="3942074at2759"/>
<reference evidence="3" key="1">
    <citation type="journal article" date="2021" name="Nat. Commun.">
        <title>Genetic determinants of endophytism in the Arabidopsis root mycobiome.</title>
        <authorList>
            <person name="Mesny F."/>
            <person name="Miyauchi S."/>
            <person name="Thiergart T."/>
            <person name="Pickel B."/>
            <person name="Atanasova L."/>
            <person name="Karlsson M."/>
            <person name="Huettel B."/>
            <person name="Barry K.W."/>
            <person name="Haridas S."/>
            <person name="Chen C."/>
            <person name="Bauer D."/>
            <person name="Andreopoulos W."/>
            <person name="Pangilinan J."/>
            <person name="LaButti K."/>
            <person name="Riley R."/>
            <person name="Lipzen A."/>
            <person name="Clum A."/>
            <person name="Drula E."/>
            <person name="Henrissat B."/>
            <person name="Kohler A."/>
            <person name="Grigoriev I.V."/>
            <person name="Martin F.M."/>
            <person name="Hacquard S."/>
        </authorList>
    </citation>
    <scope>NUCLEOTIDE SEQUENCE</scope>
    <source>
        <strain evidence="3">FSSC 5 MPI-SDFR-AT-0091</strain>
    </source>
</reference>
<feature type="chain" id="PRO_5040127667" description="Cell wall protein" evidence="2">
    <location>
        <begin position="22"/>
        <end position="235"/>
    </location>
</feature>
<evidence type="ECO:0000256" key="2">
    <source>
        <dbReference type="SAM" id="SignalP"/>
    </source>
</evidence>
<dbReference type="AlphaFoldDB" id="A0A9P9L6M2"/>
<keyword evidence="2" id="KW-0732">Signal</keyword>
<evidence type="ECO:0000313" key="4">
    <source>
        <dbReference type="Proteomes" id="UP000736672"/>
    </source>
</evidence>
<comment type="caution">
    <text evidence="3">The sequence shown here is derived from an EMBL/GenBank/DDBJ whole genome shotgun (WGS) entry which is preliminary data.</text>
</comment>
<organism evidence="3 4">
    <name type="scientific">Fusarium solani</name>
    <name type="common">Filamentous fungus</name>
    <dbReference type="NCBI Taxonomy" id="169388"/>
    <lineage>
        <taxon>Eukaryota</taxon>
        <taxon>Fungi</taxon>
        <taxon>Dikarya</taxon>
        <taxon>Ascomycota</taxon>
        <taxon>Pezizomycotina</taxon>
        <taxon>Sordariomycetes</taxon>
        <taxon>Hypocreomycetidae</taxon>
        <taxon>Hypocreales</taxon>
        <taxon>Nectriaceae</taxon>
        <taxon>Fusarium</taxon>
        <taxon>Fusarium solani species complex</taxon>
    </lineage>
</organism>
<dbReference type="Proteomes" id="UP000736672">
    <property type="component" value="Unassembled WGS sequence"/>
</dbReference>
<dbReference type="EMBL" id="JAGTJS010000001">
    <property type="protein sequence ID" value="KAH7274947.1"/>
    <property type="molecule type" value="Genomic_DNA"/>
</dbReference>
<proteinExistence type="predicted"/>
<feature type="compositionally biased region" description="Acidic residues" evidence="1">
    <location>
        <begin position="101"/>
        <end position="122"/>
    </location>
</feature>
<feature type="compositionally biased region" description="Low complexity" evidence="1">
    <location>
        <begin position="172"/>
        <end position="214"/>
    </location>
</feature>
<sequence>MIRPTVSSVVPLLMLTKLAAGIGCNTHSYTTCDDGIVHWFDPEDGQICDPLDCGGGRAPPKKNPGCAGYTGTEVRTISYLSCWKDFATVTEGFTSAAEPTTEAEVETETDVETDTEPVETESSESSPSTTTAVDSSIATSAVATTSPATLSTRTQTSVENESSTAEKESTTEETSASNAGSEASAAESEASTAGNEASTAENEATTPTTTPNAGQILRGSVAAVFGFAIGAIAFL</sequence>
<protein>
    <recommendedName>
        <fullName evidence="5">Cell wall protein</fullName>
    </recommendedName>
</protein>
<evidence type="ECO:0000313" key="3">
    <source>
        <dbReference type="EMBL" id="KAH7274947.1"/>
    </source>
</evidence>
<evidence type="ECO:0000256" key="1">
    <source>
        <dbReference type="SAM" id="MobiDB-lite"/>
    </source>
</evidence>
<feature type="signal peptide" evidence="2">
    <location>
        <begin position="1"/>
        <end position="21"/>
    </location>
</feature>
<feature type="region of interest" description="Disordered" evidence="1">
    <location>
        <begin position="94"/>
        <end position="214"/>
    </location>
</feature>
<keyword evidence="4" id="KW-1185">Reference proteome</keyword>
<name>A0A9P9L6M2_FUSSL</name>
<feature type="compositionally biased region" description="Low complexity" evidence="1">
    <location>
        <begin position="123"/>
        <end position="152"/>
    </location>
</feature>